<evidence type="ECO:0000256" key="1">
    <source>
        <dbReference type="SAM" id="MobiDB-lite"/>
    </source>
</evidence>
<feature type="compositionally biased region" description="Polar residues" evidence="1">
    <location>
        <begin position="66"/>
        <end position="83"/>
    </location>
</feature>
<organism evidence="2 3">
    <name type="scientific">Sistotremastrum niveocremeum HHB9708</name>
    <dbReference type="NCBI Taxonomy" id="1314777"/>
    <lineage>
        <taxon>Eukaryota</taxon>
        <taxon>Fungi</taxon>
        <taxon>Dikarya</taxon>
        <taxon>Basidiomycota</taxon>
        <taxon>Agaricomycotina</taxon>
        <taxon>Agaricomycetes</taxon>
        <taxon>Sistotremastrales</taxon>
        <taxon>Sistotremastraceae</taxon>
        <taxon>Sertulicium</taxon>
        <taxon>Sertulicium niveocremeum</taxon>
    </lineage>
</organism>
<evidence type="ECO:0000313" key="3">
    <source>
        <dbReference type="Proteomes" id="UP000076722"/>
    </source>
</evidence>
<keyword evidence="3" id="KW-1185">Reference proteome</keyword>
<sequence>MTSPATSPMVSPTESPSMSPIQRSPSRAESSNSEAGSIVSLRRSLSRALPLNKLQTALRPRRHTFDPSQTEPYEQQIATLTQAPPTPHKKAPTRRSTLGGDRNPPSYKTVPPVTNMRPLLEEHEFIDEDNMAWGKPTSPW</sequence>
<name>A0A164SV85_9AGAM</name>
<proteinExistence type="predicted"/>
<evidence type="ECO:0000313" key="2">
    <source>
        <dbReference type="EMBL" id="KZS91843.1"/>
    </source>
</evidence>
<feature type="compositionally biased region" description="Polar residues" evidence="1">
    <location>
        <begin position="1"/>
        <end position="35"/>
    </location>
</feature>
<gene>
    <name evidence="2" type="ORF">SISNIDRAFT_160065</name>
</gene>
<protein>
    <submittedName>
        <fullName evidence="2">Uncharacterized protein</fullName>
    </submittedName>
</protein>
<reference evidence="2 3" key="1">
    <citation type="journal article" date="2016" name="Mol. Biol. Evol.">
        <title>Comparative Genomics of Early-Diverging Mushroom-Forming Fungi Provides Insights into the Origins of Lignocellulose Decay Capabilities.</title>
        <authorList>
            <person name="Nagy L.G."/>
            <person name="Riley R."/>
            <person name="Tritt A."/>
            <person name="Adam C."/>
            <person name="Daum C."/>
            <person name="Floudas D."/>
            <person name="Sun H."/>
            <person name="Yadav J.S."/>
            <person name="Pangilinan J."/>
            <person name="Larsson K.H."/>
            <person name="Matsuura K."/>
            <person name="Barry K."/>
            <person name="Labutti K."/>
            <person name="Kuo R."/>
            <person name="Ohm R.A."/>
            <person name="Bhattacharya S.S."/>
            <person name="Shirouzu T."/>
            <person name="Yoshinaga Y."/>
            <person name="Martin F.M."/>
            <person name="Grigoriev I.V."/>
            <person name="Hibbett D.S."/>
        </authorList>
    </citation>
    <scope>NUCLEOTIDE SEQUENCE [LARGE SCALE GENOMIC DNA]</scope>
    <source>
        <strain evidence="2 3">HHB9708</strain>
    </source>
</reference>
<feature type="region of interest" description="Disordered" evidence="1">
    <location>
        <begin position="1"/>
        <end position="116"/>
    </location>
</feature>
<accession>A0A164SV85</accession>
<dbReference type="EMBL" id="KV419413">
    <property type="protein sequence ID" value="KZS91843.1"/>
    <property type="molecule type" value="Genomic_DNA"/>
</dbReference>
<dbReference type="Proteomes" id="UP000076722">
    <property type="component" value="Unassembled WGS sequence"/>
</dbReference>
<dbReference type="AlphaFoldDB" id="A0A164SV85"/>
<feature type="compositionally biased region" description="Low complexity" evidence="1">
    <location>
        <begin position="40"/>
        <end position="49"/>
    </location>
</feature>